<dbReference type="InterPro" id="IPR036942">
    <property type="entry name" value="Beta-barrel_TonB_sf"/>
</dbReference>
<evidence type="ECO:0000256" key="5">
    <source>
        <dbReference type="ARBA" id="ARBA00023077"/>
    </source>
</evidence>
<feature type="domain" description="TonB-dependent receptor-like beta-barrel" evidence="10">
    <location>
        <begin position="197"/>
        <end position="609"/>
    </location>
</feature>
<dbReference type="PANTHER" id="PTHR30069">
    <property type="entry name" value="TONB-DEPENDENT OUTER MEMBRANE RECEPTOR"/>
    <property type="match status" value="1"/>
</dbReference>
<dbReference type="GO" id="GO:0044718">
    <property type="term" value="P:siderophore transmembrane transport"/>
    <property type="evidence" value="ECO:0007669"/>
    <property type="project" value="TreeGrafter"/>
</dbReference>
<dbReference type="NCBIfam" id="TIGR01778">
    <property type="entry name" value="TonB-copper"/>
    <property type="match status" value="1"/>
</dbReference>
<dbReference type="Pfam" id="PF00593">
    <property type="entry name" value="TonB_dep_Rec_b-barrel"/>
    <property type="match status" value="1"/>
</dbReference>
<accession>A0A4R1GM32</accession>
<dbReference type="InterPro" id="IPR012910">
    <property type="entry name" value="Plug_dom"/>
</dbReference>
<dbReference type="AlphaFoldDB" id="A0A4R1GM32"/>
<sequence length="645" mass="70886">MNLSRGAFWTLALYGAINTPVWAQNQPLLIDVVKALPVNAGEAGIDLAHSPALAADGGELLRDVTGVSGSRMGGRGIDPVIRGQQQNRLNVILDGAYVYGACPNRMDPPTTYSAAESYDRVVVLKGSQSVIYGPGGSGGTVLFERERPQFDEKGYRGSFSAGYADNGEASSLAADLAAGNDRGYVRFITENADAGNYEDGAGDEVRSSYETDSNALLLGARIAERTWLEGSYEQVREEDVLFPGAGMDSPYSDADTWRLKLDHQPVNSSLQRVRAEIYRADIDHLMDNYSLRPTGMMQMAAPTSSDTLGGRLLLDSTLGGHQLQWGLDHQENYRKGTRQMVMPTGVRRDVSALWPDVSIKQTGVFGEVKHYLSADAWLKAGARFDHVTADADRTPVDDDASENNLSGFVTWNQRLQGPYSVQTTLSRSVRTADPTERYIDAGTWQGNLELDPEIHQQLELMLNADAKRFSWSVSGYVDRVDDFILRRNNRYTNVGAELYGIDFELAWQLNPNWRLSNGISWVRGSNRDDDSNLSQIPPLTATLALDYQRDAFRAGVDWLVVAQQSDVCLAGTECGGLDLQKTPGYGVVGVDAGWDINPSLSLDAGVDNLFDKRYSDHLNREDLLGNSVQVSEPGRNAWVRMTARF</sequence>
<protein>
    <submittedName>
        <fullName evidence="12">Iron complex outermembrane receptor protein</fullName>
    </submittedName>
</protein>
<dbReference type="InterPro" id="IPR039426">
    <property type="entry name" value="TonB-dep_rcpt-like"/>
</dbReference>
<dbReference type="RefSeq" id="WP_132286282.1">
    <property type="nucleotide sequence ID" value="NZ_SMFU01000007.1"/>
</dbReference>
<dbReference type="Pfam" id="PF07715">
    <property type="entry name" value="Plug"/>
    <property type="match status" value="1"/>
</dbReference>
<dbReference type="CDD" id="cd01347">
    <property type="entry name" value="ligand_gated_channel"/>
    <property type="match status" value="1"/>
</dbReference>
<evidence type="ECO:0000256" key="4">
    <source>
        <dbReference type="ARBA" id="ARBA00022692"/>
    </source>
</evidence>
<comment type="caution">
    <text evidence="12">The sequence shown here is derived from an EMBL/GenBank/DDBJ whole genome shotgun (WGS) entry which is preliminary data.</text>
</comment>
<keyword evidence="4 8" id="KW-0812">Transmembrane</keyword>
<keyword evidence="3 8" id="KW-1134">Transmembrane beta strand</keyword>
<evidence type="ECO:0000259" key="10">
    <source>
        <dbReference type="Pfam" id="PF00593"/>
    </source>
</evidence>
<dbReference type="Gene3D" id="2.170.130.10">
    <property type="entry name" value="TonB-dependent receptor, plug domain"/>
    <property type="match status" value="1"/>
</dbReference>
<dbReference type="PANTHER" id="PTHR30069:SF49">
    <property type="entry name" value="OUTER MEMBRANE PROTEIN C"/>
    <property type="match status" value="1"/>
</dbReference>
<keyword evidence="6 8" id="KW-0472">Membrane</keyword>
<evidence type="ECO:0000256" key="3">
    <source>
        <dbReference type="ARBA" id="ARBA00022452"/>
    </source>
</evidence>
<keyword evidence="2 8" id="KW-0813">Transport</keyword>
<comment type="similarity">
    <text evidence="8 9">Belongs to the TonB-dependent receptor family.</text>
</comment>
<dbReference type="PROSITE" id="PS52016">
    <property type="entry name" value="TONB_DEPENDENT_REC_3"/>
    <property type="match status" value="1"/>
</dbReference>
<dbReference type="Gene3D" id="2.40.170.20">
    <property type="entry name" value="TonB-dependent receptor, beta-barrel domain"/>
    <property type="match status" value="1"/>
</dbReference>
<dbReference type="InterPro" id="IPR037066">
    <property type="entry name" value="Plug_dom_sf"/>
</dbReference>
<dbReference type="InterPro" id="IPR000531">
    <property type="entry name" value="Beta-barrel_TonB"/>
</dbReference>
<dbReference type="GO" id="GO:0015344">
    <property type="term" value="F:siderophore uptake transmembrane transporter activity"/>
    <property type="evidence" value="ECO:0007669"/>
    <property type="project" value="TreeGrafter"/>
</dbReference>
<evidence type="ECO:0000313" key="13">
    <source>
        <dbReference type="Proteomes" id="UP000294546"/>
    </source>
</evidence>
<comment type="subcellular location">
    <subcellularLocation>
        <location evidence="1 8">Cell outer membrane</location>
        <topology evidence="1 8">Multi-pass membrane protein</topology>
    </subcellularLocation>
</comment>
<evidence type="ECO:0000256" key="7">
    <source>
        <dbReference type="ARBA" id="ARBA00023237"/>
    </source>
</evidence>
<dbReference type="Proteomes" id="UP000294546">
    <property type="component" value="Unassembled WGS sequence"/>
</dbReference>
<evidence type="ECO:0000256" key="8">
    <source>
        <dbReference type="PROSITE-ProRule" id="PRU01360"/>
    </source>
</evidence>
<keyword evidence="5 9" id="KW-0798">TonB box</keyword>
<evidence type="ECO:0000313" key="12">
    <source>
        <dbReference type="EMBL" id="TCK08143.1"/>
    </source>
</evidence>
<evidence type="ECO:0000256" key="6">
    <source>
        <dbReference type="ARBA" id="ARBA00023136"/>
    </source>
</evidence>
<organism evidence="12 13">
    <name type="scientific">Marinobacterium mangrovicola</name>
    <dbReference type="NCBI Taxonomy" id="1476959"/>
    <lineage>
        <taxon>Bacteria</taxon>
        <taxon>Pseudomonadati</taxon>
        <taxon>Pseudomonadota</taxon>
        <taxon>Gammaproteobacteria</taxon>
        <taxon>Oceanospirillales</taxon>
        <taxon>Oceanospirillaceae</taxon>
        <taxon>Marinobacterium</taxon>
    </lineage>
</organism>
<keyword evidence="13" id="KW-1185">Reference proteome</keyword>
<gene>
    <name evidence="12" type="ORF">CLV83_0216</name>
</gene>
<dbReference type="InterPro" id="IPR010100">
    <property type="entry name" value="TonB-dep_Cu_rcpt"/>
</dbReference>
<evidence type="ECO:0000256" key="9">
    <source>
        <dbReference type="RuleBase" id="RU003357"/>
    </source>
</evidence>
<dbReference type="EMBL" id="SMFU01000007">
    <property type="protein sequence ID" value="TCK08143.1"/>
    <property type="molecule type" value="Genomic_DNA"/>
</dbReference>
<evidence type="ECO:0000259" key="11">
    <source>
        <dbReference type="Pfam" id="PF07715"/>
    </source>
</evidence>
<dbReference type="OrthoDB" id="5332150at2"/>
<keyword evidence="7 8" id="KW-0998">Cell outer membrane</keyword>
<dbReference type="GO" id="GO:0009279">
    <property type="term" value="C:cell outer membrane"/>
    <property type="evidence" value="ECO:0007669"/>
    <property type="project" value="UniProtKB-SubCell"/>
</dbReference>
<evidence type="ECO:0000256" key="1">
    <source>
        <dbReference type="ARBA" id="ARBA00004571"/>
    </source>
</evidence>
<dbReference type="SUPFAM" id="SSF56935">
    <property type="entry name" value="Porins"/>
    <property type="match status" value="1"/>
</dbReference>
<reference evidence="12 13" key="1">
    <citation type="submission" date="2019-03" db="EMBL/GenBank/DDBJ databases">
        <title>Genomic Encyclopedia of Archaeal and Bacterial Type Strains, Phase II (KMG-II): from individual species to whole genera.</title>
        <authorList>
            <person name="Goeker M."/>
        </authorList>
    </citation>
    <scope>NUCLEOTIDE SEQUENCE [LARGE SCALE GENOMIC DNA]</scope>
    <source>
        <strain evidence="12 13">DSM 27697</strain>
    </source>
</reference>
<evidence type="ECO:0000256" key="2">
    <source>
        <dbReference type="ARBA" id="ARBA00022448"/>
    </source>
</evidence>
<name>A0A4R1GM32_9GAMM</name>
<keyword evidence="12" id="KW-0675">Receptor</keyword>
<feature type="domain" description="TonB-dependent receptor plug" evidence="11">
    <location>
        <begin position="55"/>
        <end position="140"/>
    </location>
</feature>
<proteinExistence type="inferred from homology"/>